<organism evidence="2 4">
    <name type="scientific">Hevea brasiliensis</name>
    <name type="common">Para rubber tree</name>
    <name type="synonym">Siphonia brasiliensis</name>
    <dbReference type="NCBI Taxonomy" id="3981"/>
    <lineage>
        <taxon>Eukaryota</taxon>
        <taxon>Viridiplantae</taxon>
        <taxon>Streptophyta</taxon>
        <taxon>Embryophyta</taxon>
        <taxon>Tracheophyta</taxon>
        <taxon>Spermatophyta</taxon>
        <taxon>Magnoliopsida</taxon>
        <taxon>eudicotyledons</taxon>
        <taxon>Gunneridae</taxon>
        <taxon>Pentapetalae</taxon>
        <taxon>rosids</taxon>
        <taxon>fabids</taxon>
        <taxon>Malpighiales</taxon>
        <taxon>Euphorbiaceae</taxon>
        <taxon>Crotonoideae</taxon>
        <taxon>Micrandreae</taxon>
        <taxon>Hevea</taxon>
    </lineage>
</organism>
<reference evidence="2 4" key="1">
    <citation type="journal article" date="2020" name="Mol. Plant">
        <title>The Chromosome-Based Rubber Tree Genome Provides New Insights into Spurge Genome Evolution and Rubber Biosynthesis.</title>
        <authorList>
            <person name="Liu J."/>
            <person name="Shi C."/>
            <person name="Shi C.C."/>
            <person name="Li W."/>
            <person name="Zhang Q.J."/>
            <person name="Zhang Y."/>
            <person name="Li K."/>
            <person name="Lu H.F."/>
            <person name="Shi C."/>
            <person name="Zhu S.T."/>
            <person name="Xiao Z.Y."/>
            <person name="Nan H."/>
            <person name="Yue Y."/>
            <person name="Zhu X.G."/>
            <person name="Wu Y."/>
            <person name="Hong X.N."/>
            <person name="Fan G.Y."/>
            <person name="Tong Y."/>
            <person name="Zhang D."/>
            <person name="Mao C.L."/>
            <person name="Liu Y.L."/>
            <person name="Hao S.J."/>
            <person name="Liu W.Q."/>
            <person name="Lv M.Q."/>
            <person name="Zhang H.B."/>
            <person name="Liu Y."/>
            <person name="Hu-Tang G.R."/>
            <person name="Wang J.P."/>
            <person name="Wang J.H."/>
            <person name="Sun Y.H."/>
            <person name="Ni S.B."/>
            <person name="Chen W.B."/>
            <person name="Zhang X.C."/>
            <person name="Jiao Y.N."/>
            <person name="Eichler E.E."/>
            <person name="Li G.H."/>
            <person name="Liu X."/>
            <person name="Gao L.Z."/>
        </authorList>
    </citation>
    <scope>NUCLEOTIDE SEQUENCE [LARGE SCALE GENOMIC DNA]</scope>
    <source>
        <strain evidence="4">cv. GT1</strain>
        <tissue evidence="2">Leaf</tissue>
    </source>
</reference>
<proteinExistence type="predicted"/>
<dbReference type="EMBL" id="JAAGAX010000006">
    <property type="protein sequence ID" value="KAF2310640.1"/>
    <property type="molecule type" value="Genomic_DNA"/>
</dbReference>
<dbReference type="PANTHER" id="PTHR36773:SF1">
    <property type="entry name" value="EXPRESSED PROTEIN"/>
    <property type="match status" value="1"/>
</dbReference>
<dbReference type="Proteomes" id="UP000467840">
    <property type="component" value="Chromosome 14"/>
</dbReference>
<sequence length="220" mass="24913">MDPSFPQNLDDYSPSSTTVKFDYPTPLLRGPVPAGPSDDPSSGPYLLAFRNPRSWAAAYKICESKIIEQCEGGARIGCAIAASDKCKPPWWRSLIGGKLPDLKEREMCEEREMEGCLAAAKEKCIGFAKDKCWRPFSEARIAAGEGMVSEKMVKKLVCLVSMPERSKWLGLIEFDKCEFCITNHRAGELLGSDPNYEWFFKRGLFNWITFNVQKISFWRF</sequence>
<comment type="caution">
    <text evidence="2">The sequence shown here is derived from an EMBL/GenBank/DDBJ whole genome shotgun (WGS) entry which is preliminary data.</text>
</comment>
<dbReference type="PANTHER" id="PTHR36773">
    <property type="entry name" value="EXPRESSED PROTEIN"/>
    <property type="match status" value="1"/>
</dbReference>
<dbReference type="GO" id="GO:0009536">
    <property type="term" value="C:plastid"/>
    <property type="evidence" value="ECO:0007669"/>
    <property type="project" value="TreeGrafter"/>
</dbReference>
<evidence type="ECO:0000313" key="2">
    <source>
        <dbReference type="EMBL" id="KAF2310640.1"/>
    </source>
</evidence>
<dbReference type="Proteomes" id="UP000467840">
    <property type="component" value="Chromosome 5"/>
</dbReference>
<feature type="region of interest" description="Disordered" evidence="1">
    <location>
        <begin position="1"/>
        <end position="39"/>
    </location>
</feature>
<name>A0A6A6MAF6_HEVBR</name>
<gene>
    <name evidence="2" type="ORF">GH714_015994</name>
    <name evidence="3" type="ORF">GH714_025965</name>
</gene>
<evidence type="ECO:0000313" key="3">
    <source>
        <dbReference type="EMBL" id="KAF2325266.1"/>
    </source>
</evidence>
<feature type="compositionally biased region" description="Low complexity" evidence="1">
    <location>
        <begin position="30"/>
        <end position="39"/>
    </location>
</feature>
<evidence type="ECO:0000313" key="4">
    <source>
        <dbReference type="Proteomes" id="UP000467840"/>
    </source>
</evidence>
<accession>A0A6A6MAF6</accession>
<keyword evidence="4" id="KW-1185">Reference proteome</keyword>
<dbReference type="AlphaFoldDB" id="A0A6A6MAF6"/>
<protein>
    <submittedName>
        <fullName evidence="2">Uncharacterized protein</fullName>
    </submittedName>
</protein>
<dbReference type="EMBL" id="JAAGAX010000001">
    <property type="protein sequence ID" value="KAF2325266.1"/>
    <property type="molecule type" value="Genomic_DNA"/>
</dbReference>
<evidence type="ECO:0000256" key="1">
    <source>
        <dbReference type="SAM" id="MobiDB-lite"/>
    </source>
</evidence>